<proteinExistence type="predicted"/>
<accession>A0AAP0N6E2</accession>
<evidence type="ECO:0000256" key="2">
    <source>
        <dbReference type="ARBA" id="ARBA00022553"/>
    </source>
</evidence>
<feature type="compositionally biased region" description="Low complexity" evidence="7">
    <location>
        <begin position="24"/>
        <end position="33"/>
    </location>
</feature>
<dbReference type="GO" id="GO:0071763">
    <property type="term" value="P:nuclear membrane organization"/>
    <property type="evidence" value="ECO:0007669"/>
    <property type="project" value="TreeGrafter"/>
</dbReference>
<dbReference type="PANTHER" id="PTHR47808:SF2">
    <property type="entry name" value="LEM DOMAIN-CONTAINING PROTEIN 2"/>
    <property type="match status" value="1"/>
</dbReference>
<dbReference type="GO" id="GO:0005637">
    <property type="term" value="C:nuclear inner membrane"/>
    <property type="evidence" value="ECO:0007669"/>
    <property type="project" value="UniProtKB-SubCell"/>
</dbReference>
<evidence type="ECO:0000256" key="1">
    <source>
        <dbReference type="ARBA" id="ARBA00004540"/>
    </source>
</evidence>
<evidence type="ECO:0000256" key="7">
    <source>
        <dbReference type="SAM" id="MobiDB-lite"/>
    </source>
</evidence>
<evidence type="ECO:0000256" key="8">
    <source>
        <dbReference type="SAM" id="Phobius"/>
    </source>
</evidence>
<dbReference type="Pfam" id="PF09402">
    <property type="entry name" value="MSC"/>
    <property type="match status" value="1"/>
</dbReference>
<dbReference type="InterPro" id="IPR044780">
    <property type="entry name" value="Heh2/Src1"/>
</dbReference>
<dbReference type="InterPro" id="IPR041885">
    <property type="entry name" value="MAN1_winged_helix_dom"/>
</dbReference>
<dbReference type="Gene3D" id="1.10.10.1180">
    <property type="entry name" value="MAN1, winged-helix domain"/>
    <property type="match status" value="1"/>
</dbReference>
<evidence type="ECO:0000256" key="3">
    <source>
        <dbReference type="ARBA" id="ARBA00022692"/>
    </source>
</evidence>
<feature type="region of interest" description="Disordered" evidence="7">
    <location>
        <begin position="1"/>
        <end position="33"/>
    </location>
</feature>
<evidence type="ECO:0000313" key="10">
    <source>
        <dbReference type="EMBL" id="KAK9266858.1"/>
    </source>
</evidence>
<evidence type="ECO:0000256" key="6">
    <source>
        <dbReference type="ARBA" id="ARBA00023242"/>
    </source>
</evidence>
<dbReference type="EMBL" id="JBBPBK010000048">
    <property type="protein sequence ID" value="KAK9266858.1"/>
    <property type="molecule type" value="Genomic_DNA"/>
</dbReference>
<keyword evidence="6" id="KW-0539">Nucleus</keyword>
<organism evidence="10 11">
    <name type="scientific">Liquidambar formosana</name>
    <name type="common">Formosan gum</name>
    <dbReference type="NCBI Taxonomy" id="63359"/>
    <lineage>
        <taxon>Eukaryota</taxon>
        <taxon>Viridiplantae</taxon>
        <taxon>Streptophyta</taxon>
        <taxon>Embryophyta</taxon>
        <taxon>Tracheophyta</taxon>
        <taxon>Spermatophyta</taxon>
        <taxon>Magnoliopsida</taxon>
        <taxon>eudicotyledons</taxon>
        <taxon>Gunneridae</taxon>
        <taxon>Pentapetalae</taxon>
        <taxon>Saxifragales</taxon>
        <taxon>Altingiaceae</taxon>
        <taxon>Liquidambar</taxon>
    </lineage>
</organism>
<comment type="subcellular location">
    <subcellularLocation>
        <location evidence="1">Nucleus inner membrane</location>
    </subcellularLocation>
</comment>
<dbReference type="Proteomes" id="UP001415857">
    <property type="component" value="Unassembled WGS sequence"/>
</dbReference>
<name>A0AAP0N6E2_LIQFO</name>
<evidence type="ECO:0000259" key="9">
    <source>
        <dbReference type="Pfam" id="PF09402"/>
    </source>
</evidence>
<dbReference type="GO" id="GO:0003682">
    <property type="term" value="F:chromatin binding"/>
    <property type="evidence" value="ECO:0007669"/>
    <property type="project" value="InterPro"/>
</dbReference>
<keyword evidence="11" id="KW-1185">Reference proteome</keyword>
<evidence type="ECO:0000256" key="5">
    <source>
        <dbReference type="ARBA" id="ARBA00023136"/>
    </source>
</evidence>
<evidence type="ECO:0000313" key="11">
    <source>
        <dbReference type="Proteomes" id="UP001415857"/>
    </source>
</evidence>
<dbReference type="InterPro" id="IPR018996">
    <property type="entry name" value="Man1/Src1-like_C"/>
</dbReference>
<keyword evidence="4 8" id="KW-1133">Transmembrane helix</keyword>
<protein>
    <recommendedName>
        <fullName evidence="9">Man1/Src1-like C-terminal domain-containing protein</fullName>
    </recommendedName>
</protein>
<evidence type="ECO:0000256" key="4">
    <source>
        <dbReference type="ARBA" id="ARBA00022989"/>
    </source>
</evidence>
<keyword evidence="3 8" id="KW-0812">Transmembrane</keyword>
<dbReference type="PANTHER" id="PTHR47808">
    <property type="entry name" value="INNER NUCLEAR MEMBRANE PROTEIN HEH2-RELATED"/>
    <property type="match status" value="1"/>
</dbReference>
<dbReference type="AlphaFoldDB" id="A0AAP0N6E2"/>
<dbReference type="GO" id="GO:0005783">
    <property type="term" value="C:endoplasmic reticulum"/>
    <property type="evidence" value="ECO:0007669"/>
    <property type="project" value="TreeGrafter"/>
</dbReference>
<sequence>MDSTPKKRPKPDSANPKSKHTNQSPNYSPSSSLNSFVEPPPNFFPSKAEFLRLITVIAIASSVAMACNFVVSILNRQPKPFCDSDVDFPDSLSDFCEPCPSNGECYQGKLECVHGYRKHGKSCVEDGDINDKAKKLSEWVQTRVCEAYAQLLCGGTGTVWVSEDEIWSDLDDHKLMENFGFDYSIYMHTKQRAMETISRLLETRMNFQGIKELKCPDLLAEHYKPFSCRIQQWLSKHALVLVPVFAVLVGCILLFKRVRRRHYLSIRAEELYHQVCDVLEENALMCKSVNGEGEPWVVASWLRDHLLFPRERKDPALWKKVEELVQEDSRLDRYPKLVKGESKVVWEWQVEGSLSSSRMRIKGDASKLKSTERKTINFDQQGRELRSGELLKC</sequence>
<keyword evidence="5 8" id="KW-0472">Membrane</keyword>
<feature type="transmembrane region" description="Helical" evidence="8">
    <location>
        <begin position="233"/>
        <end position="255"/>
    </location>
</feature>
<feature type="transmembrane region" description="Helical" evidence="8">
    <location>
        <begin position="50"/>
        <end position="74"/>
    </location>
</feature>
<reference evidence="10 11" key="1">
    <citation type="journal article" date="2024" name="Plant J.">
        <title>Genome sequences and population genomics reveal climatic adaptation and genomic divergence between two closely related sweetgum species.</title>
        <authorList>
            <person name="Xu W.Q."/>
            <person name="Ren C.Q."/>
            <person name="Zhang X.Y."/>
            <person name="Comes H.P."/>
            <person name="Liu X.H."/>
            <person name="Li Y.G."/>
            <person name="Kettle C.J."/>
            <person name="Jalonen R."/>
            <person name="Gaisberger H."/>
            <person name="Ma Y.Z."/>
            <person name="Qiu Y.X."/>
        </authorList>
    </citation>
    <scope>NUCLEOTIDE SEQUENCE [LARGE SCALE GENOMIC DNA]</scope>
    <source>
        <strain evidence="10">Hangzhou</strain>
    </source>
</reference>
<gene>
    <name evidence="10" type="ORF">L1049_027117</name>
</gene>
<comment type="caution">
    <text evidence="10">The sequence shown here is derived from an EMBL/GenBank/DDBJ whole genome shotgun (WGS) entry which is preliminary data.</text>
</comment>
<dbReference type="GO" id="GO:0034399">
    <property type="term" value="C:nuclear periphery"/>
    <property type="evidence" value="ECO:0007669"/>
    <property type="project" value="TreeGrafter"/>
</dbReference>
<feature type="domain" description="Man1/Src1-like C-terminal" evidence="9">
    <location>
        <begin position="92"/>
        <end position="348"/>
    </location>
</feature>
<keyword evidence="2" id="KW-0597">Phosphoprotein</keyword>